<feature type="transmembrane region" description="Helical" evidence="5">
    <location>
        <begin position="171"/>
        <end position="194"/>
    </location>
</feature>
<protein>
    <submittedName>
        <fullName evidence="8">Major facilitator superfamily (MFS) profile domain-containing protein</fullName>
    </submittedName>
</protein>
<evidence type="ECO:0000313" key="8">
    <source>
        <dbReference type="WBParaSite" id="MBELARI_LOCUS6387"/>
    </source>
</evidence>
<name>A0AAF3FH31_9BILA</name>
<dbReference type="SUPFAM" id="SSF103473">
    <property type="entry name" value="MFS general substrate transporter"/>
    <property type="match status" value="1"/>
</dbReference>
<dbReference type="Gene3D" id="1.20.1250.20">
    <property type="entry name" value="MFS general substrate transporter like domains"/>
    <property type="match status" value="1"/>
</dbReference>
<dbReference type="InterPro" id="IPR005828">
    <property type="entry name" value="MFS_sugar_transport-like"/>
</dbReference>
<evidence type="ECO:0000256" key="4">
    <source>
        <dbReference type="ARBA" id="ARBA00023136"/>
    </source>
</evidence>
<dbReference type="InterPro" id="IPR020846">
    <property type="entry name" value="MFS_dom"/>
</dbReference>
<evidence type="ECO:0000256" key="2">
    <source>
        <dbReference type="ARBA" id="ARBA00022692"/>
    </source>
</evidence>
<evidence type="ECO:0000256" key="3">
    <source>
        <dbReference type="ARBA" id="ARBA00022989"/>
    </source>
</evidence>
<evidence type="ECO:0000256" key="1">
    <source>
        <dbReference type="ARBA" id="ARBA00004141"/>
    </source>
</evidence>
<dbReference type="WBParaSite" id="MBELARI_LOCUS6387">
    <property type="protein sequence ID" value="MBELARI_LOCUS6387"/>
    <property type="gene ID" value="MBELARI_LOCUS6387"/>
</dbReference>
<dbReference type="Proteomes" id="UP000887575">
    <property type="component" value="Unassembled WGS sequence"/>
</dbReference>
<dbReference type="PROSITE" id="PS50850">
    <property type="entry name" value="MFS"/>
    <property type="match status" value="1"/>
</dbReference>
<organism evidence="7 8">
    <name type="scientific">Mesorhabditis belari</name>
    <dbReference type="NCBI Taxonomy" id="2138241"/>
    <lineage>
        <taxon>Eukaryota</taxon>
        <taxon>Metazoa</taxon>
        <taxon>Ecdysozoa</taxon>
        <taxon>Nematoda</taxon>
        <taxon>Chromadorea</taxon>
        <taxon>Rhabditida</taxon>
        <taxon>Rhabditina</taxon>
        <taxon>Rhabditomorpha</taxon>
        <taxon>Rhabditoidea</taxon>
        <taxon>Rhabditidae</taxon>
        <taxon>Mesorhabditinae</taxon>
        <taxon>Mesorhabditis</taxon>
    </lineage>
</organism>
<feature type="transmembrane region" description="Helical" evidence="5">
    <location>
        <begin position="320"/>
        <end position="337"/>
    </location>
</feature>
<feature type="transmembrane region" description="Helical" evidence="5">
    <location>
        <begin position="86"/>
        <end position="106"/>
    </location>
</feature>
<keyword evidence="3 5" id="KW-1133">Transmembrane helix</keyword>
<dbReference type="InterPro" id="IPR036259">
    <property type="entry name" value="MFS_trans_sf"/>
</dbReference>
<feature type="transmembrane region" description="Helical" evidence="5">
    <location>
        <begin position="432"/>
        <end position="455"/>
    </location>
</feature>
<reference evidence="8" key="1">
    <citation type="submission" date="2024-02" db="UniProtKB">
        <authorList>
            <consortium name="WormBaseParasite"/>
        </authorList>
    </citation>
    <scope>IDENTIFICATION</scope>
</reference>
<feature type="transmembrane region" description="Helical" evidence="5">
    <location>
        <begin position="30"/>
        <end position="55"/>
    </location>
</feature>
<feature type="domain" description="Major facilitator superfamily (MFS) profile" evidence="6">
    <location>
        <begin position="45"/>
        <end position="460"/>
    </location>
</feature>
<feature type="transmembrane region" description="Helical" evidence="5">
    <location>
        <begin position="282"/>
        <end position="300"/>
    </location>
</feature>
<evidence type="ECO:0000256" key="5">
    <source>
        <dbReference type="SAM" id="Phobius"/>
    </source>
</evidence>
<evidence type="ECO:0000313" key="7">
    <source>
        <dbReference type="Proteomes" id="UP000887575"/>
    </source>
</evidence>
<dbReference type="GO" id="GO:0016020">
    <property type="term" value="C:membrane"/>
    <property type="evidence" value="ECO:0007669"/>
    <property type="project" value="UniProtKB-SubCell"/>
</dbReference>
<keyword evidence="4 5" id="KW-0472">Membrane</keyword>
<feature type="transmembrane region" description="Helical" evidence="5">
    <location>
        <begin position="113"/>
        <end position="131"/>
    </location>
</feature>
<proteinExistence type="predicted"/>
<comment type="subcellular location">
    <subcellularLocation>
        <location evidence="1">Membrane</location>
        <topology evidence="1">Multi-pass membrane protein</topology>
    </subcellularLocation>
</comment>
<dbReference type="Pfam" id="PF00083">
    <property type="entry name" value="Sugar_tr"/>
    <property type="match status" value="1"/>
</dbReference>
<keyword evidence="7" id="KW-1185">Reference proteome</keyword>
<feature type="transmembrane region" description="Helical" evidence="5">
    <location>
        <begin position="137"/>
        <end position="159"/>
    </location>
</feature>
<sequence length="462" mass="50530">METIEKGSTQKVAMTVHELLDQIGGLRDPYTCGIVISMGMLWLLSAISIMAPAFISPFEKNLNDTPFVTVQDEFKLENSWINPAEWTGSMIFVGNLIAGQFLALITDYYGRRHVVAISALFSGFTGIASALSPSFNLLLFTRFLTGVFFTAAFVTNYVLAAECLPLSSHSICSLIFGLMWVTGYCLVSPVALLFAHWRHFLAAASAPLAIFGFFLILALPESLLYSVSKQDADAIRAYLKNVERFSKKKLKYNLKAILQNDGDTSAGKNLKAIIGDLFQKDVLTNVLLSSYLWTAVYFVYNGMSFASTVLNVGNNHVQYILSGLIEVPSYFLSPLLFDRLGRRFTVIILSLSGSVLHFVMGIMTIFSLETSTIFMCVWLLAKLSASGVFLCLFIYGAEIFPVSCRSAALGLCSTLSNFGAIAAPHAPALGTLFSGATSFAFGLLFFIGSITTKFLPETSHLH</sequence>
<feature type="transmembrane region" description="Helical" evidence="5">
    <location>
        <begin position="372"/>
        <end position="395"/>
    </location>
</feature>
<accession>A0AAF3FH31</accession>
<dbReference type="PANTHER" id="PTHR24064">
    <property type="entry name" value="SOLUTE CARRIER FAMILY 22 MEMBER"/>
    <property type="match status" value="1"/>
</dbReference>
<dbReference type="AlphaFoldDB" id="A0AAF3FH31"/>
<keyword evidence="2 5" id="KW-0812">Transmembrane</keyword>
<evidence type="ECO:0000259" key="6">
    <source>
        <dbReference type="PROSITE" id="PS50850"/>
    </source>
</evidence>
<feature type="transmembrane region" description="Helical" evidence="5">
    <location>
        <begin position="200"/>
        <end position="219"/>
    </location>
</feature>
<feature type="transmembrane region" description="Helical" evidence="5">
    <location>
        <begin position="344"/>
        <end position="366"/>
    </location>
</feature>
<feature type="transmembrane region" description="Helical" evidence="5">
    <location>
        <begin position="407"/>
        <end position="426"/>
    </location>
</feature>
<dbReference type="GO" id="GO:0022857">
    <property type="term" value="F:transmembrane transporter activity"/>
    <property type="evidence" value="ECO:0007669"/>
    <property type="project" value="InterPro"/>
</dbReference>